<organism evidence="1 2">
    <name type="scientific">Fluviibacter phosphoraccumulans</name>
    <dbReference type="NCBI Taxonomy" id="1751046"/>
    <lineage>
        <taxon>Bacteria</taxon>
        <taxon>Pseudomonadati</taxon>
        <taxon>Pseudomonadota</taxon>
        <taxon>Betaproteobacteria</taxon>
        <taxon>Rhodocyclales</taxon>
        <taxon>Fluviibacteraceae</taxon>
        <taxon>Fluviibacter</taxon>
    </lineage>
</organism>
<accession>A0A7R6TPG5</accession>
<proteinExistence type="predicted"/>
<dbReference type="Gene3D" id="1.10.260.40">
    <property type="entry name" value="lambda repressor-like DNA-binding domains"/>
    <property type="match status" value="1"/>
</dbReference>
<dbReference type="RefSeq" id="WP_162071249.1">
    <property type="nucleotide sequence ID" value="NZ_AP022345.1"/>
</dbReference>
<dbReference type="InterPro" id="IPR010982">
    <property type="entry name" value="Lambda_DNA-bd_dom_sf"/>
</dbReference>
<dbReference type="GO" id="GO:0003677">
    <property type="term" value="F:DNA binding"/>
    <property type="evidence" value="ECO:0007669"/>
    <property type="project" value="InterPro"/>
</dbReference>
<name>A0A7R6TPG5_9RHOO</name>
<dbReference type="Proteomes" id="UP000463961">
    <property type="component" value="Chromosome"/>
</dbReference>
<dbReference type="EMBL" id="AP022345">
    <property type="protein sequence ID" value="BBU69009.1"/>
    <property type="molecule type" value="Genomic_DNA"/>
</dbReference>
<dbReference type="AlphaFoldDB" id="A0A7R6TPG5"/>
<gene>
    <name evidence="1" type="ORF">ICHIAU1_12920</name>
</gene>
<evidence type="ECO:0000313" key="1">
    <source>
        <dbReference type="EMBL" id="BBU69009.1"/>
    </source>
</evidence>
<evidence type="ECO:0000313" key="2">
    <source>
        <dbReference type="Proteomes" id="UP000463961"/>
    </source>
</evidence>
<protein>
    <submittedName>
        <fullName evidence="1">Uncharacterized protein</fullName>
    </submittedName>
</protein>
<dbReference type="OrthoDB" id="5959816at2"/>
<sequence>MDDQTRQQEAANLNALIKDLNWAKFARDFSVPGGASMIYQHATGRRAISLNAGLAYAKGLGCALESISPRLAQLAQSVRNSTEDIPLQARTLTPQDHALLDLFAGLTPKQRAEEIRRLVEAKEHNDALREELAKQSA</sequence>
<keyword evidence="2" id="KW-1185">Reference proteome</keyword>
<reference evidence="2" key="1">
    <citation type="submission" date="2020-01" db="EMBL/GenBank/DDBJ databases">
        <title>Phosphoaccumulans saitamaens gen. nov., sp. nov., a polyphosphate accumulating bacterium isolated from surface river water.</title>
        <authorList>
            <person name="Watanabe K."/>
            <person name="Suda W."/>
        </authorList>
    </citation>
    <scope>NUCLEOTIDE SEQUENCE [LARGE SCALE GENOMIC DNA]</scope>
    <source>
        <strain evidence="2">ICHIAU1</strain>
    </source>
</reference>